<dbReference type="Gene3D" id="3.40.50.10140">
    <property type="entry name" value="Toll/interleukin-1 receptor homology (TIR) domain"/>
    <property type="match status" value="1"/>
</dbReference>
<dbReference type="OrthoDB" id="4737208at2"/>
<dbReference type="SMART" id="SM00255">
    <property type="entry name" value="TIR"/>
    <property type="match status" value="1"/>
</dbReference>
<keyword evidence="4" id="KW-1185">Reference proteome</keyword>
<sequence length="284" mass="31677">MSNAFVSYSRKDLEFVRRLHAALVERGRSAWVDWERIPPAAAWQVEIARAIDESEAFVFVLSPDAVTSEVCLAELEVAVAAGKRVVPVLRREVPARDVPPEVAGLNWLFLRDADDFTTGVDALVDTLDRDAEWLRFHTRLLTRAAEWHEHRGDDSYLLTGTDLDGVQRLLAASTERQPPLTPLQTAYVAESQSGANARLRREARGFYLTSLGYGALQVVVLYVFAFDRVDEKALRFFVPTWVFPLAFGAFGLLITRPTRLKTAVCALVVAALTAYVMYVVLPPA</sequence>
<dbReference type="RefSeq" id="WP_141975315.1">
    <property type="nucleotide sequence ID" value="NZ_VFPP01000001.1"/>
</dbReference>
<dbReference type="AlphaFoldDB" id="A0A543J6Z9"/>
<feature type="transmembrane region" description="Helical" evidence="1">
    <location>
        <begin position="236"/>
        <end position="255"/>
    </location>
</feature>
<evidence type="ECO:0000256" key="1">
    <source>
        <dbReference type="SAM" id="Phobius"/>
    </source>
</evidence>
<proteinExistence type="predicted"/>
<keyword evidence="1" id="KW-0472">Membrane</keyword>
<name>A0A543J6Z9_9PSEU</name>
<organism evidence="3 4">
    <name type="scientific">Saccharothrix saharensis</name>
    <dbReference type="NCBI Taxonomy" id="571190"/>
    <lineage>
        <taxon>Bacteria</taxon>
        <taxon>Bacillati</taxon>
        <taxon>Actinomycetota</taxon>
        <taxon>Actinomycetes</taxon>
        <taxon>Pseudonocardiales</taxon>
        <taxon>Pseudonocardiaceae</taxon>
        <taxon>Saccharothrix</taxon>
    </lineage>
</organism>
<gene>
    <name evidence="3" type="ORF">FHX81_0874</name>
</gene>
<feature type="transmembrane region" description="Helical" evidence="1">
    <location>
        <begin position="262"/>
        <end position="281"/>
    </location>
</feature>
<accession>A0A543J6Z9</accession>
<evidence type="ECO:0000259" key="2">
    <source>
        <dbReference type="PROSITE" id="PS50104"/>
    </source>
</evidence>
<reference evidence="3 4" key="1">
    <citation type="submission" date="2019-06" db="EMBL/GenBank/DDBJ databases">
        <title>Sequencing the genomes of 1000 actinobacteria strains.</title>
        <authorList>
            <person name="Klenk H.-P."/>
        </authorList>
    </citation>
    <scope>NUCLEOTIDE SEQUENCE [LARGE SCALE GENOMIC DNA]</scope>
    <source>
        <strain evidence="3 4">DSM 45456</strain>
    </source>
</reference>
<keyword evidence="1" id="KW-1133">Transmembrane helix</keyword>
<dbReference type="InterPro" id="IPR000157">
    <property type="entry name" value="TIR_dom"/>
</dbReference>
<dbReference type="PROSITE" id="PS50104">
    <property type="entry name" value="TIR"/>
    <property type="match status" value="1"/>
</dbReference>
<evidence type="ECO:0000313" key="4">
    <source>
        <dbReference type="Proteomes" id="UP000316628"/>
    </source>
</evidence>
<dbReference type="SUPFAM" id="SSF52200">
    <property type="entry name" value="Toll/Interleukin receptor TIR domain"/>
    <property type="match status" value="1"/>
</dbReference>
<dbReference type="EMBL" id="VFPP01000001">
    <property type="protein sequence ID" value="TQM78603.1"/>
    <property type="molecule type" value="Genomic_DNA"/>
</dbReference>
<feature type="transmembrane region" description="Helical" evidence="1">
    <location>
        <begin position="206"/>
        <end position="224"/>
    </location>
</feature>
<comment type="caution">
    <text evidence="3">The sequence shown here is derived from an EMBL/GenBank/DDBJ whole genome shotgun (WGS) entry which is preliminary data.</text>
</comment>
<protein>
    <submittedName>
        <fullName evidence="3">TIR domain-containing protein</fullName>
    </submittedName>
</protein>
<evidence type="ECO:0000313" key="3">
    <source>
        <dbReference type="EMBL" id="TQM78603.1"/>
    </source>
</evidence>
<dbReference type="Pfam" id="PF13676">
    <property type="entry name" value="TIR_2"/>
    <property type="match status" value="1"/>
</dbReference>
<dbReference type="InterPro" id="IPR035897">
    <property type="entry name" value="Toll_tir_struct_dom_sf"/>
</dbReference>
<feature type="domain" description="TIR" evidence="2">
    <location>
        <begin position="1"/>
        <end position="131"/>
    </location>
</feature>
<dbReference type="GO" id="GO:0007165">
    <property type="term" value="P:signal transduction"/>
    <property type="evidence" value="ECO:0007669"/>
    <property type="project" value="InterPro"/>
</dbReference>
<keyword evidence="1" id="KW-0812">Transmembrane</keyword>
<dbReference type="Proteomes" id="UP000316628">
    <property type="component" value="Unassembled WGS sequence"/>
</dbReference>